<organism evidence="2 3">
    <name type="scientific">Georgenia alba</name>
    <dbReference type="NCBI Taxonomy" id="2233858"/>
    <lineage>
        <taxon>Bacteria</taxon>
        <taxon>Bacillati</taxon>
        <taxon>Actinomycetota</taxon>
        <taxon>Actinomycetes</taxon>
        <taxon>Micrococcales</taxon>
        <taxon>Bogoriellaceae</taxon>
        <taxon>Georgenia</taxon>
    </lineage>
</organism>
<feature type="transmembrane region" description="Helical" evidence="1">
    <location>
        <begin position="352"/>
        <end position="371"/>
    </location>
</feature>
<dbReference type="Proteomes" id="UP001596455">
    <property type="component" value="Unassembled WGS sequence"/>
</dbReference>
<dbReference type="EMBL" id="JBHTCQ010000001">
    <property type="protein sequence ID" value="MFC7404346.1"/>
    <property type="molecule type" value="Genomic_DNA"/>
</dbReference>
<feature type="transmembrane region" description="Helical" evidence="1">
    <location>
        <begin position="12"/>
        <end position="36"/>
    </location>
</feature>
<feature type="transmembrane region" description="Helical" evidence="1">
    <location>
        <begin position="325"/>
        <end position="346"/>
    </location>
</feature>
<evidence type="ECO:0000313" key="3">
    <source>
        <dbReference type="Proteomes" id="UP001596455"/>
    </source>
</evidence>
<keyword evidence="1" id="KW-0812">Transmembrane</keyword>
<feature type="transmembrane region" description="Helical" evidence="1">
    <location>
        <begin position="224"/>
        <end position="246"/>
    </location>
</feature>
<feature type="transmembrane region" description="Helical" evidence="1">
    <location>
        <begin position="258"/>
        <end position="281"/>
    </location>
</feature>
<dbReference type="RefSeq" id="WP_382391648.1">
    <property type="nucleotide sequence ID" value="NZ_JBHTCQ010000001.1"/>
</dbReference>
<keyword evidence="3" id="KW-1185">Reference proteome</keyword>
<proteinExistence type="predicted"/>
<evidence type="ECO:0000313" key="2">
    <source>
        <dbReference type="EMBL" id="MFC7404346.1"/>
    </source>
</evidence>
<evidence type="ECO:0008006" key="4">
    <source>
        <dbReference type="Google" id="ProtNLM"/>
    </source>
</evidence>
<name>A0ABW2Q583_9MICO</name>
<protein>
    <recommendedName>
        <fullName evidence="4">PH domain-containing protein</fullName>
    </recommendedName>
</protein>
<feature type="transmembrane region" description="Helical" evidence="1">
    <location>
        <begin position="42"/>
        <end position="61"/>
    </location>
</feature>
<keyword evidence="1" id="KW-1133">Transmembrane helix</keyword>
<reference evidence="3" key="1">
    <citation type="journal article" date="2019" name="Int. J. Syst. Evol. Microbiol.">
        <title>The Global Catalogue of Microorganisms (GCM) 10K type strain sequencing project: providing services to taxonomists for standard genome sequencing and annotation.</title>
        <authorList>
            <consortium name="The Broad Institute Genomics Platform"/>
            <consortium name="The Broad Institute Genome Sequencing Center for Infectious Disease"/>
            <person name="Wu L."/>
            <person name="Ma J."/>
        </authorList>
    </citation>
    <scope>NUCLEOTIDE SEQUENCE [LARGE SCALE GENOMIC DNA]</scope>
    <source>
        <strain evidence="3">JCM 1490</strain>
    </source>
</reference>
<sequence length="410" mass="42591">MRTVSGWVVGRSPVLVVFFGVILGLLLPAPLLAFVLPAPVPLILGPCLGVAGLAWLVSWMYPTVRFDETDLYLGRRTVPLTSLTRVERTFTGGHGPTYLIYRLVSSAGPRARVLLGGGPLKPIGPDGLAALRDLIATAPVVAPADGLSEDQRTLLARLKVGAAVAVSAAQALREIDEARGVQPPQVIEPPWHSEEEIRLFLEEHDAAERAIAARPQGAARMRRAAVGGLVVAGLAVLGGAIVGVVLEQSDALTDEANMLVALAVVGGIVLGLLAGLVLCLAHDLDVRRGHQIARRAARDRQGGGQGLPVRYLDALALHGDWTARVLLATLGSLGLVGVIVGIVIHIELGGTAGAVTAIVSGVLGAAAIPGWRQLTRRRNERLLEVVVLAGPQASLLVHGSPVDLAVGGAP</sequence>
<gene>
    <name evidence="2" type="ORF">ACFQQL_04425</name>
</gene>
<accession>A0ABW2Q583</accession>
<evidence type="ECO:0000256" key="1">
    <source>
        <dbReference type="SAM" id="Phobius"/>
    </source>
</evidence>
<comment type="caution">
    <text evidence="2">The sequence shown here is derived from an EMBL/GenBank/DDBJ whole genome shotgun (WGS) entry which is preliminary data.</text>
</comment>
<keyword evidence="1" id="KW-0472">Membrane</keyword>